<proteinExistence type="predicted"/>
<dbReference type="OrthoDB" id="10493624at2759"/>
<accession>A0A225W920</accession>
<comment type="caution">
    <text evidence="2">The sequence shown here is derived from an EMBL/GenBank/DDBJ whole genome shotgun (WGS) entry which is preliminary data.</text>
</comment>
<keyword evidence="1" id="KW-0472">Membrane</keyword>
<keyword evidence="3" id="KW-1185">Reference proteome</keyword>
<dbReference type="Proteomes" id="UP000198211">
    <property type="component" value="Unassembled WGS sequence"/>
</dbReference>
<dbReference type="AlphaFoldDB" id="A0A225W920"/>
<feature type="non-terminal residue" evidence="2">
    <location>
        <position position="87"/>
    </location>
</feature>
<name>A0A225W920_9STRA</name>
<keyword evidence="1" id="KW-1133">Transmembrane helix</keyword>
<dbReference type="EMBL" id="NBNE01001422">
    <property type="protein sequence ID" value="OWZ14082.1"/>
    <property type="molecule type" value="Genomic_DNA"/>
</dbReference>
<evidence type="ECO:0000256" key="1">
    <source>
        <dbReference type="SAM" id="Phobius"/>
    </source>
</evidence>
<organism evidence="2 3">
    <name type="scientific">Phytophthora megakarya</name>
    <dbReference type="NCBI Taxonomy" id="4795"/>
    <lineage>
        <taxon>Eukaryota</taxon>
        <taxon>Sar</taxon>
        <taxon>Stramenopiles</taxon>
        <taxon>Oomycota</taxon>
        <taxon>Peronosporomycetes</taxon>
        <taxon>Peronosporales</taxon>
        <taxon>Peronosporaceae</taxon>
        <taxon>Phytophthora</taxon>
    </lineage>
</organism>
<gene>
    <name evidence="2" type="ORF">PHMEG_00012483</name>
</gene>
<evidence type="ECO:0000313" key="2">
    <source>
        <dbReference type="EMBL" id="OWZ14082.1"/>
    </source>
</evidence>
<sequence>MLQSTIDIETGKLQSPVLETCSTEMPFDDKVEEKTAPQHHALLGMACVAVSALCFSFMSTFIKYLTFTVTSMEAIFWRSMVACACNF</sequence>
<feature type="transmembrane region" description="Helical" evidence="1">
    <location>
        <begin position="41"/>
        <end position="62"/>
    </location>
</feature>
<evidence type="ECO:0000313" key="3">
    <source>
        <dbReference type="Proteomes" id="UP000198211"/>
    </source>
</evidence>
<keyword evidence="1" id="KW-0812">Transmembrane</keyword>
<protein>
    <submittedName>
        <fullName evidence="2">Uncharacterized protein</fullName>
    </submittedName>
</protein>
<reference evidence="3" key="1">
    <citation type="submission" date="2017-03" db="EMBL/GenBank/DDBJ databases">
        <title>Phytopthora megakarya and P. palmivora, two closely related causual agents of cacao black pod achieved similar genome size and gene model numbers by different mechanisms.</title>
        <authorList>
            <person name="Ali S."/>
            <person name="Shao J."/>
            <person name="Larry D.J."/>
            <person name="Kronmiller B."/>
            <person name="Shen D."/>
            <person name="Strem M.D."/>
            <person name="Melnick R.L."/>
            <person name="Guiltinan M.J."/>
            <person name="Tyler B.M."/>
            <person name="Meinhardt L.W."/>
            <person name="Bailey B.A."/>
        </authorList>
    </citation>
    <scope>NUCLEOTIDE SEQUENCE [LARGE SCALE GENOMIC DNA]</scope>
    <source>
        <strain evidence="3">zdho120</strain>
    </source>
</reference>